<proteinExistence type="predicted"/>
<dbReference type="AlphaFoldDB" id="A0A291W4P3"/>
<accession>A0A291W4P3</accession>
<dbReference type="RefSeq" id="WP_100112455.1">
    <property type="nucleotide sequence ID" value="NZ_CP023976.1"/>
</dbReference>
<dbReference type="KEGG" id="salf:SMD44_p10127"/>
<name>A0A291W4P3_9ACTN</name>
<dbReference type="Proteomes" id="UP000195880">
    <property type="component" value="Plasmid pMDJK44.1"/>
</dbReference>
<dbReference type="EMBL" id="CP023976">
    <property type="protein sequence ID" value="ATM24626.1"/>
    <property type="molecule type" value="Genomic_DNA"/>
</dbReference>
<sequence>MTITGLLLTAARRVMPFLAPVSPLTDWWRHEQEALHGPFATFRTGAQIQIPAPWDSSPSPTCMDGLS</sequence>
<evidence type="ECO:0000313" key="2">
    <source>
        <dbReference type="Proteomes" id="UP000195880"/>
    </source>
</evidence>
<gene>
    <name evidence="1" type="ORF">SMD44_p10127</name>
</gene>
<evidence type="ECO:0000313" key="1">
    <source>
        <dbReference type="EMBL" id="ATM24626.1"/>
    </source>
</evidence>
<keyword evidence="1" id="KW-0614">Plasmid</keyword>
<reference evidence="1 2" key="1">
    <citation type="submission" date="2017-10" db="EMBL/GenBank/DDBJ databases">
        <title>Streptomyces alboflavus Genome sequencing and assembly.</title>
        <authorList>
            <person name="Wang Y."/>
            <person name="Du B."/>
            <person name="Ding Y."/>
            <person name="Liu H."/>
            <person name="Hou Q."/>
            <person name="Liu K."/>
            <person name="Wang C."/>
            <person name="Yao L."/>
        </authorList>
    </citation>
    <scope>NUCLEOTIDE SEQUENCE [LARGE SCALE GENOMIC DNA]</scope>
    <source>
        <strain evidence="1 2">MDJK44</strain>
        <plasmid evidence="2">Plasmid pmdjk44.1</plasmid>
    </source>
</reference>
<keyword evidence="2" id="KW-1185">Reference proteome</keyword>
<protein>
    <submittedName>
        <fullName evidence="1">Uncharacterized protein</fullName>
    </submittedName>
</protein>
<organism evidence="1 2">
    <name type="scientific">Streptomyces alboflavus</name>
    <dbReference type="NCBI Taxonomy" id="67267"/>
    <lineage>
        <taxon>Bacteria</taxon>
        <taxon>Bacillati</taxon>
        <taxon>Actinomycetota</taxon>
        <taxon>Actinomycetes</taxon>
        <taxon>Kitasatosporales</taxon>
        <taxon>Streptomycetaceae</taxon>
        <taxon>Streptomyces</taxon>
    </lineage>
</organism>
<geneLocation type="plasmid" evidence="2">
    <name>pmdjk44.1</name>
</geneLocation>